<reference evidence="8" key="1">
    <citation type="submission" date="2020-06" db="EMBL/GenBank/DDBJ databases">
        <authorList>
            <consortium name="Plant Systems Biology data submission"/>
        </authorList>
    </citation>
    <scope>NUCLEOTIDE SEQUENCE</scope>
    <source>
        <strain evidence="8">D6</strain>
    </source>
</reference>
<dbReference type="GO" id="GO:0005507">
    <property type="term" value="F:copper ion binding"/>
    <property type="evidence" value="ECO:0007669"/>
    <property type="project" value="InterPro"/>
</dbReference>
<feature type="signal peptide" evidence="4">
    <location>
        <begin position="1"/>
        <end position="17"/>
    </location>
</feature>
<dbReference type="OrthoDB" id="193961at2759"/>
<dbReference type="PANTHER" id="PTHR10157">
    <property type="entry name" value="DOPAMINE BETA HYDROXYLASE RELATED"/>
    <property type="match status" value="1"/>
</dbReference>
<dbReference type="InterPro" id="IPR000945">
    <property type="entry name" value="DBH-like"/>
</dbReference>
<dbReference type="PANTHER" id="PTHR10157:SF23">
    <property type="entry name" value="MOXD1 HOMOLOG 1"/>
    <property type="match status" value="1"/>
</dbReference>
<dbReference type="Proteomes" id="UP001153069">
    <property type="component" value="Unassembled WGS sequence"/>
</dbReference>
<proteinExistence type="predicted"/>
<name>A0A9N8H7U9_9STRA</name>
<gene>
    <name evidence="8" type="ORF">SEMRO_76_G041530.1</name>
</gene>
<dbReference type="InterPro" id="IPR008977">
    <property type="entry name" value="PHM/PNGase_F_dom_sf"/>
</dbReference>
<dbReference type="Pfam" id="PF24784">
    <property type="entry name" value="Temptin_C"/>
    <property type="match status" value="1"/>
</dbReference>
<dbReference type="AlphaFoldDB" id="A0A9N8H7U9"/>
<evidence type="ECO:0000256" key="4">
    <source>
        <dbReference type="SAM" id="SignalP"/>
    </source>
</evidence>
<comment type="caution">
    <text evidence="8">The sequence shown here is derived from an EMBL/GenBank/DDBJ whole genome shotgun (WGS) entry which is preliminary data.</text>
</comment>
<feature type="domain" description="Temptin Cys/Cys disulfide" evidence="7">
    <location>
        <begin position="16"/>
        <end position="112"/>
    </location>
</feature>
<protein>
    <submittedName>
        <fullName evidence="8">Tyramine beta-hydroxylase</fullName>
    </submittedName>
</protein>
<dbReference type="InterPro" id="IPR024548">
    <property type="entry name" value="Cu2_monoox_C"/>
</dbReference>
<keyword evidence="9" id="KW-1185">Reference proteome</keyword>
<dbReference type="GO" id="GO:0004500">
    <property type="term" value="F:dopamine beta-monooxygenase activity"/>
    <property type="evidence" value="ECO:0007669"/>
    <property type="project" value="InterPro"/>
</dbReference>
<dbReference type="EMBL" id="CAICTM010000075">
    <property type="protein sequence ID" value="CAB9500113.1"/>
    <property type="molecule type" value="Genomic_DNA"/>
</dbReference>
<evidence type="ECO:0000256" key="2">
    <source>
        <dbReference type="ARBA" id="ARBA00023180"/>
    </source>
</evidence>
<evidence type="ECO:0000259" key="6">
    <source>
        <dbReference type="Pfam" id="PF03712"/>
    </source>
</evidence>
<feature type="region of interest" description="Disordered" evidence="3">
    <location>
        <begin position="78"/>
        <end position="123"/>
    </location>
</feature>
<dbReference type="InterPro" id="IPR000323">
    <property type="entry name" value="Cu2_ascorb_mOase_N"/>
</dbReference>
<dbReference type="SUPFAM" id="SSF49742">
    <property type="entry name" value="PHM/PNGase F"/>
    <property type="match status" value="2"/>
</dbReference>
<evidence type="ECO:0000313" key="9">
    <source>
        <dbReference type="Proteomes" id="UP001153069"/>
    </source>
</evidence>
<feature type="chain" id="PRO_5040210091" evidence="4">
    <location>
        <begin position="18"/>
        <end position="550"/>
    </location>
</feature>
<dbReference type="Pfam" id="PF03712">
    <property type="entry name" value="Cu2_monoox_C"/>
    <property type="match status" value="1"/>
</dbReference>
<organism evidence="8 9">
    <name type="scientific">Seminavis robusta</name>
    <dbReference type="NCBI Taxonomy" id="568900"/>
    <lineage>
        <taxon>Eukaryota</taxon>
        <taxon>Sar</taxon>
        <taxon>Stramenopiles</taxon>
        <taxon>Ochrophyta</taxon>
        <taxon>Bacillariophyta</taxon>
        <taxon>Bacillariophyceae</taxon>
        <taxon>Bacillariophycidae</taxon>
        <taxon>Naviculales</taxon>
        <taxon>Naviculaceae</taxon>
        <taxon>Seminavis</taxon>
    </lineage>
</organism>
<evidence type="ECO:0000256" key="3">
    <source>
        <dbReference type="SAM" id="MobiDB-lite"/>
    </source>
</evidence>
<evidence type="ECO:0000256" key="1">
    <source>
        <dbReference type="ARBA" id="ARBA00023157"/>
    </source>
</evidence>
<sequence>MKLILATAALLVSGVVALPQYAAKIPNGYGVPNPGPQGGIWAGVGHVRTAGGGERNSFGLDFAANGFEWTKELCELDSDGDGRSNGEELGDPNCEWSEGQEPAGPALSHPGIVDEPKEAGASSQCDNYVAPDDEMTMDISFTVPVNITKKRTHYQCEQMLLDVPAKTVLHKIKHGVLLDNHNILHHMFVYICPAGTDSSDGNKVGEGPYKCSGNESGCRRIGGWAVGPHESCNPPNVGHEMDFSELDQFVVKIEAHYDNNMGTSQLDQSGLRLYMTPTLRPLTGSQLWAGMMPNDIDFLIPPNETNYPLSNICPTVMTERMDRPVYVYGFNPHMHLYGHSLVTEHYRCGQKIGEIGRISDYEFDNQQTYTLDPPVKILPGDALVTTCQFNTTMADSDIKGGRSTNREMCFNFLDYYPIAGTEKIPTLMSACISVETGFRRKGGMTPIRGAFGDLDQKSLVFDFESKPEASVGSCCESNNCEELYVSGADGACGVDTDCINDLVCVGGICEFPPHGASTQALESSARKMNVGLFLCWAGIAAAMSCATLLY</sequence>
<feature type="domain" description="Copper type II ascorbate-dependent monooxygenase C-terminal" evidence="6">
    <location>
        <begin position="297"/>
        <end position="422"/>
    </location>
</feature>
<accession>A0A9N8H7U9</accession>
<dbReference type="Gene3D" id="2.60.120.230">
    <property type="match status" value="1"/>
</dbReference>
<dbReference type="InterPro" id="IPR057626">
    <property type="entry name" value="S-S_Temptin"/>
</dbReference>
<dbReference type="Gene3D" id="2.60.120.310">
    <property type="entry name" value="Copper type II, ascorbate-dependent monooxygenase, N-terminal domain"/>
    <property type="match status" value="1"/>
</dbReference>
<dbReference type="InterPro" id="IPR036939">
    <property type="entry name" value="Cu2_ascorb_mOase_N_sf"/>
</dbReference>
<feature type="domain" description="Copper type II ascorbate-dependent monooxygenase N-terminal" evidence="5">
    <location>
        <begin position="145"/>
        <end position="261"/>
    </location>
</feature>
<evidence type="ECO:0000259" key="5">
    <source>
        <dbReference type="Pfam" id="PF01082"/>
    </source>
</evidence>
<evidence type="ECO:0000313" key="8">
    <source>
        <dbReference type="EMBL" id="CAB9500113.1"/>
    </source>
</evidence>
<keyword evidence="4" id="KW-0732">Signal</keyword>
<keyword evidence="2" id="KW-0325">Glycoprotein</keyword>
<keyword evidence="1" id="KW-1015">Disulfide bond</keyword>
<dbReference type="Pfam" id="PF01082">
    <property type="entry name" value="Cu2_monooxygen"/>
    <property type="match status" value="1"/>
</dbReference>
<dbReference type="InterPro" id="IPR014784">
    <property type="entry name" value="Cu2_ascorb_mOase-like_C"/>
</dbReference>
<evidence type="ECO:0000259" key="7">
    <source>
        <dbReference type="Pfam" id="PF24784"/>
    </source>
</evidence>